<evidence type="ECO:0000313" key="13">
    <source>
        <dbReference type="Proteomes" id="UP000051992"/>
    </source>
</evidence>
<dbReference type="InterPro" id="IPR027417">
    <property type="entry name" value="P-loop_NTPase"/>
</dbReference>
<evidence type="ECO:0000256" key="2">
    <source>
        <dbReference type="ARBA" id="ARBA00022741"/>
    </source>
</evidence>
<dbReference type="InterPro" id="IPR011604">
    <property type="entry name" value="PDDEXK-like_dom_sf"/>
</dbReference>
<dbReference type="GO" id="GO:0004527">
    <property type="term" value="F:exonuclease activity"/>
    <property type="evidence" value="ECO:0007669"/>
    <property type="project" value="UniProtKB-KW"/>
</dbReference>
<gene>
    <name evidence="12" type="ORF">IV50_GL001314</name>
</gene>
<dbReference type="InterPro" id="IPR049035">
    <property type="entry name" value="ADDB_N"/>
</dbReference>
<evidence type="ECO:0000256" key="8">
    <source>
        <dbReference type="ARBA" id="ARBA00023125"/>
    </source>
</evidence>
<dbReference type="RefSeq" id="WP_057746832.1">
    <property type="nucleotide sequence ID" value="NZ_BJLU01000006.1"/>
</dbReference>
<keyword evidence="5 12" id="KW-0347">Helicase</keyword>
<dbReference type="GO" id="GO:0004386">
    <property type="term" value="F:helicase activity"/>
    <property type="evidence" value="ECO:0007669"/>
    <property type="project" value="UniProtKB-KW"/>
</dbReference>
<evidence type="ECO:0000259" key="11">
    <source>
        <dbReference type="Pfam" id="PF21445"/>
    </source>
</evidence>
<evidence type="ECO:0000259" key="10">
    <source>
        <dbReference type="Pfam" id="PF12705"/>
    </source>
</evidence>
<name>A0A0R2GZ13_WEIVI</name>
<evidence type="ECO:0000256" key="6">
    <source>
        <dbReference type="ARBA" id="ARBA00022839"/>
    </source>
</evidence>
<keyword evidence="1" id="KW-0540">Nuclease</keyword>
<evidence type="ECO:0000256" key="3">
    <source>
        <dbReference type="ARBA" id="ARBA00022763"/>
    </source>
</evidence>
<comment type="caution">
    <text evidence="12">The sequence shown here is derived from an EMBL/GenBank/DDBJ whole genome shotgun (WGS) entry which is preliminary data.</text>
</comment>
<protein>
    <submittedName>
        <fullName evidence="12">Atp-dependent helicase deoxyribonuclease subunit b</fullName>
    </submittedName>
</protein>
<evidence type="ECO:0000256" key="1">
    <source>
        <dbReference type="ARBA" id="ARBA00022722"/>
    </source>
</evidence>
<dbReference type="OrthoDB" id="9758506at2"/>
<dbReference type="Gene3D" id="3.90.320.10">
    <property type="match status" value="1"/>
</dbReference>
<dbReference type="PATRIC" id="fig|1629.5.peg.1327"/>
<feature type="domain" description="ATP-dependent helicase/deoxyribonuclease subunit B N-terminal" evidence="11">
    <location>
        <begin position="6"/>
        <end position="284"/>
    </location>
</feature>
<dbReference type="InterPro" id="IPR011335">
    <property type="entry name" value="Restrct_endonuc-II-like"/>
</dbReference>
<keyword evidence="6" id="KW-0269">Exonuclease</keyword>
<dbReference type="SUPFAM" id="SSF52540">
    <property type="entry name" value="P-loop containing nucleoside triphosphate hydrolases"/>
    <property type="match status" value="1"/>
</dbReference>
<dbReference type="Gene3D" id="3.40.50.300">
    <property type="entry name" value="P-loop containing nucleotide triphosphate hydrolases"/>
    <property type="match status" value="4"/>
</dbReference>
<evidence type="ECO:0000256" key="5">
    <source>
        <dbReference type="ARBA" id="ARBA00022806"/>
    </source>
</evidence>
<keyword evidence="13" id="KW-1185">Reference proteome</keyword>
<dbReference type="InterPro" id="IPR038726">
    <property type="entry name" value="PDDEXK_AddAB-type"/>
</dbReference>
<dbReference type="GO" id="GO:0006281">
    <property type="term" value="P:DNA repair"/>
    <property type="evidence" value="ECO:0007669"/>
    <property type="project" value="UniProtKB-KW"/>
</dbReference>
<dbReference type="Pfam" id="PF12705">
    <property type="entry name" value="PDDEXK_1"/>
    <property type="match status" value="1"/>
</dbReference>
<organism evidence="12 13">
    <name type="scientific">Weissella viridescens</name>
    <name type="common">Lactobacillus viridescens</name>
    <dbReference type="NCBI Taxonomy" id="1629"/>
    <lineage>
        <taxon>Bacteria</taxon>
        <taxon>Bacillati</taxon>
        <taxon>Bacillota</taxon>
        <taxon>Bacilli</taxon>
        <taxon>Lactobacillales</taxon>
        <taxon>Lactobacillaceae</taxon>
        <taxon>Weissella</taxon>
    </lineage>
</organism>
<dbReference type="Pfam" id="PF21445">
    <property type="entry name" value="ADDB_N"/>
    <property type="match status" value="1"/>
</dbReference>
<dbReference type="EMBL" id="JQBM01000004">
    <property type="protein sequence ID" value="KRN45971.1"/>
    <property type="molecule type" value="Genomic_DNA"/>
</dbReference>
<keyword evidence="8" id="KW-0238">DNA-binding</keyword>
<evidence type="ECO:0000313" key="12">
    <source>
        <dbReference type="EMBL" id="KRN45971.1"/>
    </source>
</evidence>
<keyword evidence="9" id="KW-0234">DNA repair</keyword>
<keyword evidence="4" id="KW-0378">Hydrolase</keyword>
<keyword evidence="3" id="KW-0227">DNA damage</keyword>
<feature type="domain" description="PD-(D/E)XK endonuclease-like" evidence="10">
    <location>
        <begin position="796"/>
        <end position="1123"/>
    </location>
</feature>
<keyword evidence="7" id="KW-0067">ATP-binding</keyword>
<dbReference type="AlphaFoldDB" id="A0A0R2GZ13"/>
<reference evidence="12 13" key="1">
    <citation type="journal article" date="2015" name="Genome Announc.">
        <title>Expanding the biotechnology potential of lactobacilli through comparative genomics of 213 strains and associated genera.</title>
        <authorList>
            <person name="Sun Z."/>
            <person name="Harris H.M."/>
            <person name="McCann A."/>
            <person name="Guo C."/>
            <person name="Argimon S."/>
            <person name="Zhang W."/>
            <person name="Yang X."/>
            <person name="Jeffery I.B."/>
            <person name="Cooney J.C."/>
            <person name="Kagawa T.F."/>
            <person name="Liu W."/>
            <person name="Song Y."/>
            <person name="Salvetti E."/>
            <person name="Wrobel A."/>
            <person name="Rasinkangas P."/>
            <person name="Parkhill J."/>
            <person name="Rea M.C."/>
            <person name="O'Sullivan O."/>
            <person name="Ritari J."/>
            <person name="Douillard F.P."/>
            <person name="Paul Ross R."/>
            <person name="Yang R."/>
            <person name="Briner A.E."/>
            <person name="Felis G.E."/>
            <person name="de Vos W.M."/>
            <person name="Barrangou R."/>
            <person name="Klaenhammer T.R."/>
            <person name="Caufield P.W."/>
            <person name="Cui Y."/>
            <person name="Zhang H."/>
            <person name="O'Toole P.W."/>
        </authorList>
    </citation>
    <scope>NUCLEOTIDE SEQUENCE [LARGE SCALE GENOMIC DNA]</scope>
    <source>
        <strain evidence="12 13">DSM 20410</strain>
    </source>
</reference>
<evidence type="ECO:0000256" key="7">
    <source>
        <dbReference type="ARBA" id="ARBA00022840"/>
    </source>
</evidence>
<sequence length="1181" mass="134152">MALDILVGPASKDHELELLEQMQTTLENDPQAQLFYVVPNHIKFESEIDVLERLAKLMGHEGNAVSVPRVQVFSLSRLAWYYMNDDPLYHAANVSKDAMVMLVQRLLRQNQDQLQLYQSMLNKPGFVSQFTDQLLELRQSGLQQHDLEAIQGNLKNAQTLVYKLHDLTLIGDQLDAILAERGQYLNSDLLLALKVYLNTDKADLSHHQFFINRYAQMTQAERGVVEALIANAQQVTLGLPADNLKLNAGQPDLFQPAKHLGQHLLDYAQQKQIPAQAKPVLNERPISQTMHAVEDFWQSYERTGVQTHDGAGTIQSDELQVWQANTPYQEVEQMARQIRQEVARGEHRYRDYLLLARDLGPYQNIIPAVFSRFEIPFFMDADLSMGEHPFVAFLNQLLDLSNGLTLNRVMTLLKTELLRPEAVSLTDYREALALTENYALAKNMAGWRWQDQTPWQFDRQTLDMDDDVVRERVEAKDAQIELVHQQMSQTVVPFLKQIEQVQNARELATALYQFLLDQRVDQQLLAWRDEAIARGDLNLAQQPEQVWRTFIGVLDDFVTVFDAETMTLSELKDALQAGFDNANYSGIPATMDQVRVSESGIVQGEHYDTTIVFGATNTNLPGTVKTKAILNDQDRDILASYLPDGVQMKGTAEQQMAQEPFLMYSAMMSTQRRLVWLYATSDGDKEQEASTYINRLTQQFDLKAQHFLALPTPELTELDQFVGSPASTLAHLVMVNRFALNQKVGLTLNWQALQNQVSQLLPEPTQRLMKSLKYVNEPQPIQPALVTDLFGTDLKASVSRLQSYARNPYEFFLQYGLRLRDREVMDLTPAEKGTYMHALFEGVFNALIQENKVLGQLTNAEIAQKVQVYADQLLSAGDITFDIFNSSARMRFLTKLLTQQVIADLEQMRRGQPDNQKIQTQRTEVGFGLGKQGLKPVKYDVAGGSVTVHGKIDRFDRVRTGDKDYLMIVDYKSSKRDFNFTKALSGLELQLMTYWEALSDAEAIEVGGATYFNAQTPLLKLDKEPLLPDYPSLLAYADEKAQQGGQYTGVLRQDDALLSALDTPEGDPKLYGFEYKKSGDALKSGHETYSDDELNTLIDYNRYMIQHIAERILQGSFPLQPFRDKQATGLQHSDYLPVMFFDAMLGNKYHDISQLPSDRNGALEAMHRKMTEPDSTEEDNQ</sequence>
<dbReference type="GO" id="GO:0005524">
    <property type="term" value="F:ATP binding"/>
    <property type="evidence" value="ECO:0007669"/>
    <property type="project" value="UniProtKB-KW"/>
</dbReference>
<dbReference type="GO" id="GO:0003677">
    <property type="term" value="F:DNA binding"/>
    <property type="evidence" value="ECO:0007669"/>
    <property type="project" value="UniProtKB-KW"/>
</dbReference>
<proteinExistence type="predicted"/>
<dbReference type="SUPFAM" id="SSF52980">
    <property type="entry name" value="Restriction endonuclease-like"/>
    <property type="match status" value="1"/>
</dbReference>
<accession>A0A0R2GZ13</accession>
<evidence type="ECO:0000256" key="4">
    <source>
        <dbReference type="ARBA" id="ARBA00022801"/>
    </source>
</evidence>
<dbReference type="Proteomes" id="UP000051992">
    <property type="component" value="Unassembled WGS sequence"/>
</dbReference>
<keyword evidence="2" id="KW-0547">Nucleotide-binding</keyword>
<evidence type="ECO:0000256" key="9">
    <source>
        <dbReference type="ARBA" id="ARBA00023204"/>
    </source>
</evidence>